<evidence type="ECO:0000259" key="2">
    <source>
        <dbReference type="Pfam" id="PF12850"/>
    </source>
</evidence>
<dbReference type="PANTHER" id="PTHR42850:SF2">
    <property type="entry name" value="BLL5683 PROTEIN"/>
    <property type="match status" value="1"/>
</dbReference>
<comment type="caution">
    <text evidence="3">The sequence shown here is derived from an EMBL/GenBank/DDBJ whole genome shotgun (WGS) entry which is preliminary data.</text>
</comment>
<name>A0A0M2SL57_9STAP</name>
<dbReference type="PATRIC" id="fig|1432562.3.peg.167"/>
<organism evidence="3 4">
    <name type="scientific">Salinicoccus sediminis</name>
    <dbReference type="NCBI Taxonomy" id="1432562"/>
    <lineage>
        <taxon>Bacteria</taxon>
        <taxon>Bacillati</taxon>
        <taxon>Bacillota</taxon>
        <taxon>Bacilli</taxon>
        <taxon>Bacillales</taxon>
        <taxon>Staphylococcaceae</taxon>
        <taxon>Salinicoccus</taxon>
    </lineage>
</organism>
<dbReference type="GO" id="GO:0005737">
    <property type="term" value="C:cytoplasm"/>
    <property type="evidence" value="ECO:0007669"/>
    <property type="project" value="TreeGrafter"/>
</dbReference>
<evidence type="ECO:0000313" key="4">
    <source>
        <dbReference type="Proteomes" id="UP000034287"/>
    </source>
</evidence>
<evidence type="ECO:0000313" key="3">
    <source>
        <dbReference type="EMBL" id="KKK35409.1"/>
    </source>
</evidence>
<dbReference type="PANTHER" id="PTHR42850">
    <property type="entry name" value="METALLOPHOSPHOESTERASE"/>
    <property type="match status" value="1"/>
</dbReference>
<dbReference type="PIRSF" id="PIRSF000883">
    <property type="entry name" value="Pesterase_MJ0912"/>
    <property type="match status" value="1"/>
</dbReference>
<comment type="similarity">
    <text evidence="1">Belongs to the metallophosphoesterase superfamily. YfcE family.</text>
</comment>
<dbReference type="InterPro" id="IPR029052">
    <property type="entry name" value="Metallo-depent_PP-like"/>
</dbReference>
<dbReference type="Pfam" id="PF12850">
    <property type="entry name" value="Metallophos_2"/>
    <property type="match status" value="1"/>
</dbReference>
<dbReference type="OrthoDB" id="9813918at2"/>
<dbReference type="EMBL" id="LAYZ01000001">
    <property type="protein sequence ID" value="KKK35409.1"/>
    <property type="molecule type" value="Genomic_DNA"/>
</dbReference>
<sequence>MKIAFISDIHGNATALEAVLADIDKKQVDRIVVMGDISYRGPEPKKSIELVRSLDTDVIKGNADEWLHRGIKEGEVPDQALTTMREEREWTVKHLADEDLDYLRELPEEVTVGLTDDIKIHCFHATPDSLFDVVKPTESDEALNDRLMQNNEADIYLYGHIHLPYIRHINGKCVANLGSVGLPFDGRSQASYLIAEGDGSQFSTAIHRVPYDVGKVKQQLVDGEYPNLDFLTDVLEHGALPR</sequence>
<dbReference type="InterPro" id="IPR050126">
    <property type="entry name" value="Ap4A_hydrolase"/>
</dbReference>
<dbReference type="SUPFAM" id="SSF56300">
    <property type="entry name" value="Metallo-dependent phosphatases"/>
    <property type="match status" value="1"/>
</dbReference>
<accession>A0A0M2SL57</accession>
<dbReference type="InterPro" id="IPR011152">
    <property type="entry name" value="Pesterase_MJ0912"/>
</dbReference>
<gene>
    <name evidence="3" type="ORF">WN59_00815</name>
</gene>
<dbReference type="RefSeq" id="WP_046511145.1">
    <property type="nucleotide sequence ID" value="NZ_LAYZ01000001.1"/>
</dbReference>
<evidence type="ECO:0000256" key="1">
    <source>
        <dbReference type="ARBA" id="ARBA00008950"/>
    </source>
</evidence>
<dbReference type="STRING" id="1432562.WN59_00815"/>
<proteinExistence type="inferred from homology"/>
<feature type="domain" description="Calcineurin-like phosphoesterase" evidence="2">
    <location>
        <begin position="1"/>
        <end position="196"/>
    </location>
</feature>
<reference evidence="3 4" key="1">
    <citation type="submission" date="2015-04" db="EMBL/GenBank/DDBJ databases">
        <title>Taxonomic description and genome sequence of Salinicoccus sediminis sp. nov., a novel hyper halotolerant bacterium isolated from marine sediment.</title>
        <authorList>
            <person name="Mathan Kumar R."/>
            <person name="Kaur G."/>
            <person name="Kumar N."/>
            <person name="Kumar A."/>
            <person name="Singh N.K."/>
            <person name="Kaur N."/>
            <person name="Mayilraj S."/>
        </authorList>
    </citation>
    <scope>NUCLEOTIDE SEQUENCE [LARGE SCALE GENOMIC DNA]</scope>
    <source>
        <strain evidence="3 4">SV-16</strain>
    </source>
</reference>
<dbReference type="Proteomes" id="UP000034287">
    <property type="component" value="Unassembled WGS sequence"/>
</dbReference>
<protein>
    <submittedName>
        <fullName evidence="3">Phosphodiesterase</fullName>
    </submittedName>
</protein>
<dbReference type="InterPro" id="IPR024654">
    <property type="entry name" value="Calcineurin-like_PHP_lpxH"/>
</dbReference>
<dbReference type="Gene3D" id="3.60.21.10">
    <property type="match status" value="1"/>
</dbReference>
<dbReference type="AlphaFoldDB" id="A0A0M2SL57"/>
<keyword evidence="4" id="KW-1185">Reference proteome</keyword>
<dbReference type="GO" id="GO:0016791">
    <property type="term" value="F:phosphatase activity"/>
    <property type="evidence" value="ECO:0007669"/>
    <property type="project" value="TreeGrafter"/>
</dbReference>